<evidence type="ECO:0000313" key="3">
    <source>
        <dbReference type="EMBL" id="OMG84870.1"/>
    </source>
</evidence>
<dbReference type="Pfam" id="PF16220">
    <property type="entry name" value="DUF4880"/>
    <property type="match status" value="1"/>
</dbReference>
<accession>A0A1R1JS00</accession>
<dbReference type="InterPro" id="IPR006860">
    <property type="entry name" value="FecR"/>
</dbReference>
<dbReference type="GO" id="GO:0016989">
    <property type="term" value="F:sigma factor antagonist activity"/>
    <property type="evidence" value="ECO:0007669"/>
    <property type="project" value="TreeGrafter"/>
</dbReference>
<feature type="domain" description="FecR N-terminal" evidence="2">
    <location>
        <begin position="3"/>
        <end position="42"/>
    </location>
</feature>
<dbReference type="Proteomes" id="UP000187251">
    <property type="component" value="Unassembled WGS sequence"/>
</dbReference>
<dbReference type="Pfam" id="PF04773">
    <property type="entry name" value="FecR"/>
    <property type="match status" value="1"/>
</dbReference>
<dbReference type="AlphaFoldDB" id="A0A1R1JS00"/>
<sequence>MADQVINWLLLLRSGKATAQDYNDFLAWRAADPLHENAWQQLTGTLTGSNFGRLGDAYPAGYATATPPPLIPPAPAPAAVGVPPRRRFLAGSLALASAGACAAYVGNAFYPLSNVAADAATATGERRRYILSDGSQLLLDARSRVNLDFTPAYRQVRLLDGAVTVSVAPDARRPFLVQTAEGTVRALGTRYMVRQQAQRTVVVVHEHEVVVETMAGAHGIVRAGTGARFDVSRIDTPRAELVAEAAWEAGWVDARGRPLAEVIAALRPYRSGTLRVSMAAGGLPVSGHFPLDDTDAALEALQDQMPIHVRRYTPWFVSINVAA</sequence>
<dbReference type="RefSeq" id="WP_076412981.1">
    <property type="nucleotide sequence ID" value="NZ_AP028040.1"/>
</dbReference>
<proteinExistence type="predicted"/>
<name>A0A1R1JS00_ALCXX</name>
<dbReference type="Gene3D" id="2.60.120.1440">
    <property type="match status" value="1"/>
</dbReference>
<gene>
    <name evidence="3" type="ORF">BIZ92_28675</name>
</gene>
<dbReference type="OrthoDB" id="1100567at2"/>
<protein>
    <submittedName>
        <fullName evidence="3">Iron dicitrate transport regulator FecR</fullName>
    </submittedName>
</protein>
<comment type="caution">
    <text evidence="3">The sequence shown here is derived from an EMBL/GenBank/DDBJ whole genome shotgun (WGS) entry which is preliminary data.</text>
</comment>
<reference evidence="3 4" key="1">
    <citation type="submission" date="2016-09" db="EMBL/GenBank/DDBJ databases">
        <title>Phylogenomics of Achromobacter.</title>
        <authorList>
            <person name="Jeukens J."/>
            <person name="Freschi L."/>
            <person name="Vincent A.T."/>
            <person name="Emond-Rheault J.-G."/>
            <person name="Kukavica-Ibrulj I."/>
            <person name="Charette S.J."/>
            <person name="Levesque R.C."/>
        </authorList>
    </citation>
    <scope>NUCLEOTIDE SEQUENCE [LARGE SCALE GENOMIC DNA]</scope>
    <source>
        <strain evidence="3 4">AUS488</strain>
    </source>
</reference>
<evidence type="ECO:0000313" key="4">
    <source>
        <dbReference type="Proteomes" id="UP000187251"/>
    </source>
</evidence>
<dbReference type="PIRSF" id="PIRSF018266">
    <property type="entry name" value="FecR"/>
    <property type="match status" value="1"/>
</dbReference>
<dbReference type="InterPro" id="IPR032623">
    <property type="entry name" value="FecR_N"/>
</dbReference>
<dbReference type="InterPro" id="IPR012373">
    <property type="entry name" value="Ferrdict_sens_TM"/>
</dbReference>
<dbReference type="EMBL" id="MJMN01000018">
    <property type="protein sequence ID" value="OMG84870.1"/>
    <property type="molecule type" value="Genomic_DNA"/>
</dbReference>
<evidence type="ECO:0000259" key="1">
    <source>
        <dbReference type="Pfam" id="PF04773"/>
    </source>
</evidence>
<feature type="domain" description="FecR protein" evidence="1">
    <location>
        <begin position="119"/>
        <end position="209"/>
    </location>
</feature>
<organism evidence="3 4">
    <name type="scientific">Alcaligenes xylosoxydans xylosoxydans</name>
    <name type="common">Achromobacter xylosoxidans</name>
    <dbReference type="NCBI Taxonomy" id="85698"/>
    <lineage>
        <taxon>Bacteria</taxon>
        <taxon>Pseudomonadati</taxon>
        <taxon>Pseudomonadota</taxon>
        <taxon>Betaproteobacteria</taxon>
        <taxon>Burkholderiales</taxon>
        <taxon>Alcaligenaceae</taxon>
        <taxon>Achromobacter</taxon>
    </lineage>
</organism>
<evidence type="ECO:0000259" key="2">
    <source>
        <dbReference type="Pfam" id="PF16220"/>
    </source>
</evidence>
<dbReference type="PANTHER" id="PTHR30273">
    <property type="entry name" value="PERIPLASMIC SIGNAL SENSOR AND SIGMA FACTOR ACTIVATOR FECR-RELATED"/>
    <property type="match status" value="1"/>
</dbReference>
<dbReference type="PANTHER" id="PTHR30273:SF2">
    <property type="entry name" value="PROTEIN FECR"/>
    <property type="match status" value="1"/>
</dbReference>